<evidence type="ECO:0000313" key="1">
    <source>
        <dbReference type="EMBL" id="KMW56750.1"/>
    </source>
</evidence>
<dbReference type="AlphaFoldDB" id="A0A0J9E1Z8"/>
<sequence>MLVSVLLVAALVALWSRYDCCSLEDVGAVDSFDDVLAELKAAKSDELFRLTTGVFVQSLAFESASDVRVTGRLWQRLPPGREMPGRAKLGVIFPDAITKHTANLERIYADFQLEDSSTLNVWNFQVVLRQYFDYLDYPLDGKLVWIRFWTNDVENQVQLIPDLGAYASTAPGSLMGISSSLKRFDKSLNRLDSHRA</sequence>
<proteinExistence type="predicted"/>
<keyword evidence="2" id="KW-1185">Reference proteome</keyword>
<comment type="caution">
    <text evidence="1">The sequence shown here is derived from an EMBL/GenBank/DDBJ whole genome shotgun (WGS) entry which is preliminary data.</text>
</comment>
<dbReference type="EMBL" id="LFTY01000002">
    <property type="protein sequence ID" value="KMW56750.1"/>
    <property type="molecule type" value="Genomic_DNA"/>
</dbReference>
<dbReference type="PATRIC" id="fig|1675527.3.peg.1800"/>
<reference evidence="1 2" key="1">
    <citation type="submission" date="2015-06" db="EMBL/GenBank/DDBJ databases">
        <title>Draft genome sequence of an Alphaproteobacteria species associated to the Mediterranean sponge Oscarella lobularis.</title>
        <authorList>
            <person name="Jourda C."/>
            <person name="Santini S."/>
            <person name="Claverie J.-M."/>
        </authorList>
    </citation>
    <scope>NUCLEOTIDE SEQUENCE [LARGE SCALE GENOMIC DNA]</scope>
    <source>
        <strain evidence="1">IGS</strain>
    </source>
</reference>
<protein>
    <submittedName>
        <fullName evidence="1">Methyl-accepting chemotaxis protein</fullName>
    </submittedName>
</protein>
<dbReference type="Proteomes" id="UP000037178">
    <property type="component" value="Unassembled WGS sequence"/>
</dbReference>
<name>A0A0J9E1Z8_9RHOB</name>
<gene>
    <name evidence="1" type="ORF">AIOL_001706</name>
</gene>
<dbReference type="STRING" id="1675527.AIOL_001706"/>
<organism evidence="1 2">
    <name type="scientific">Candidatus Rhodobacter oscarellae</name>
    <dbReference type="NCBI Taxonomy" id="1675527"/>
    <lineage>
        <taxon>Bacteria</taxon>
        <taxon>Pseudomonadati</taxon>
        <taxon>Pseudomonadota</taxon>
        <taxon>Alphaproteobacteria</taxon>
        <taxon>Rhodobacterales</taxon>
        <taxon>Rhodobacter group</taxon>
        <taxon>Rhodobacter</taxon>
    </lineage>
</organism>
<evidence type="ECO:0000313" key="2">
    <source>
        <dbReference type="Proteomes" id="UP000037178"/>
    </source>
</evidence>
<accession>A0A0J9E1Z8</accession>